<dbReference type="AlphaFoldDB" id="A0A1I6G824"/>
<organism evidence="2 3">
    <name type="scientific">Halogeometricum rufum</name>
    <dbReference type="NCBI Taxonomy" id="553469"/>
    <lineage>
        <taxon>Archaea</taxon>
        <taxon>Methanobacteriati</taxon>
        <taxon>Methanobacteriota</taxon>
        <taxon>Stenosarchaea group</taxon>
        <taxon>Halobacteria</taxon>
        <taxon>Halobacteriales</taxon>
        <taxon>Haloferacaceae</taxon>
        <taxon>Halogeometricum</taxon>
    </lineage>
</organism>
<dbReference type="EMBL" id="FOYT01000001">
    <property type="protein sequence ID" value="SFR38353.1"/>
    <property type="molecule type" value="Genomic_DNA"/>
</dbReference>
<keyword evidence="1" id="KW-0472">Membrane</keyword>
<evidence type="ECO:0000313" key="2">
    <source>
        <dbReference type="EMBL" id="SFR38353.1"/>
    </source>
</evidence>
<feature type="transmembrane region" description="Helical" evidence="1">
    <location>
        <begin position="65"/>
        <end position="84"/>
    </location>
</feature>
<dbReference type="Proteomes" id="UP000198531">
    <property type="component" value="Unassembled WGS sequence"/>
</dbReference>
<name>A0A1I6G824_9EURY</name>
<keyword evidence="1" id="KW-1133">Transmembrane helix</keyword>
<sequence>MLRSVRETAPAGLVPLAWAFAAAAHTGLLAARAVLIGHVVMATLLFAFAALSWSEMREHPVLRAWLAVIVLGFVVTLVGAYSLVVESGTLAAVTVFGWMALPTLAFLYTGYVLPDEERSWAYMAGAGLSGVAAIGFAAGASPLVTLALAGVGQTLGIVVAVVTY</sequence>
<dbReference type="OrthoDB" id="330871at2157"/>
<dbReference type="RefSeq" id="WP_089804654.1">
    <property type="nucleotide sequence ID" value="NZ_FOYT01000001.1"/>
</dbReference>
<reference evidence="3" key="1">
    <citation type="submission" date="2016-10" db="EMBL/GenBank/DDBJ databases">
        <authorList>
            <person name="Varghese N."/>
            <person name="Submissions S."/>
        </authorList>
    </citation>
    <scope>NUCLEOTIDE SEQUENCE [LARGE SCALE GENOMIC DNA]</scope>
    <source>
        <strain evidence="3">CGMCC 1.7736</strain>
    </source>
</reference>
<protein>
    <submittedName>
        <fullName evidence="2">Uncharacterized protein</fullName>
    </submittedName>
</protein>
<feature type="transmembrane region" description="Helical" evidence="1">
    <location>
        <begin position="90"/>
        <end position="113"/>
    </location>
</feature>
<proteinExistence type="predicted"/>
<dbReference type="STRING" id="553469.SAMN04487947_0713"/>
<evidence type="ECO:0000313" key="3">
    <source>
        <dbReference type="Proteomes" id="UP000198531"/>
    </source>
</evidence>
<keyword evidence="3" id="KW-1185">Reference proteome</keyword>
<keyword evidence="1" id="KW-0812">Transmembrane</keyword>
<gene>
    <name evidence="2" type="ORF">SAMN04487947_0713</name>
</gene>
<evidence type="ECO:0000256" key="1">
    <source>
        <dbReference type="SAM" id="Phobius"/>
    </source>
</evidence>
<accession>A0A1I6G824</accession>
<feature type="transmembrane region" description="Helical" evidence="1">
    <location>
        <begin position="33"/>
        <end position="53"/>
    </location>
</feature>
<feature type="transmembrane region" description="Helical" evidence="1">
    <location>
        <begin position="120"/>
        <end position="138"/>
    </location>
</feature>
<feature type="transmembrane region" description="Helical" evidence="1">
    <location>
        <begin position="144"/>
        <end position="163"/>
    </location>
</feature>